<name>A0AAD6YEB7_9AGAR</name>
<gene>
    <name evidence="1" type="ORF">GGX14DRAFT_395761</name>
</gene>
<dbReference type="SUPFAM" id="SSF53098">
    <property type="entry name" value="Ribonuclease H-like"/>
    <property type="match status" value="1"/>
</dbReference>
<accession>A0AAD6YEB7</accession>
<comment type="caution">
    <text evidence="1">The sequence shown here is derived from an EMBL/GenBank/DDBJ whole genome shotgun (WGS) entry which is preliminary data.</text>
</comment>
<evidence type="ECO:0000313" key="2">
    <source>
        <dbReference type="Proteomes" id="UP001219525"/>
    </source>
</evidence>
<keyword evidence="2" id="KW-1185">Reference proteome</keyword>
<evidence type="ECO:0000313" key="1">
    <source>
        <dbReference type="EMBL" id="KAJ7208614.1"/>
    </source>
</evidence>
<reference evidence="1" key="1">
    <citation type="submission" date="2023-03" db="EMBL/GenBank/DDBJ databases">
        <title>Massive genome expansion in bonnet fungi (Mycena s.s.) driven by repeated elements and novel gene families across ecological guilds.</title>
        <authorList>
            <consortium name="Lawrence Berkeley National Laboratory"/>
            <person name="Harder C.B."/>
            <person name="Miyauchi S."/>
            <person name="Viragh M."/>
            <person name="Kuo A."/>
            <person name="Thoen E."/>
            <person name="Andreopoulos B."/>
            <person name="Lu D."/>
            <person name="Skrede I."/>
            <person name="Drula E."/>
            <person name="Henrissat B."/>
            <person name="Morin E."/>
            <person name="Kohler A."/>
            <person name="Barry K."/>
            <person name="LaButti K."/>
            <person name="Morin E."/>
            <person name="Salamov A."/>
            <person name="Lipzen A."/>
            <person name="Mereny Z."/>
            <person name="Hegedus B."/>
            <person name="Baldrian P."/>
            <person name="Stursova M."/>
            <person name="Weitz H."/>
            <person name="Taylor A."/>
            <person name="Grigoriev I.V."/>
            <person name="Nagy L.G."/>
            <person name="Martin F."/>
            <person name="Kauserud H."/>
        </authorList>
    </citation>
    <scope>NUCLEOTIDE SEQUENCE</scope>
    <source>
        <strain evidence="1">9144</strain>
    </source>
</reference>
<protein>
    <submittedName>
        <fullName evidence="1">Uncharacterized protein</fullName>
    </submittedName>
</protein>
<proteinExistence type="predicted"/>
<dbReference type="InterPro" id="IPR012337">
    <property type="entry name" value="RNaseH-like_sf"/>
</dbReference>
<sequence length="267" mass="30037">MELLILPAAIKQLPSAIGATRAPDLKGDLCSKIFFPDVLHAVITRWNTVTDVIVRGLELQPALDKLALVSRGRSSIKNLLLSGDEWQCMFQLGEVLKPFKDATLRISTNKHPRIFEVIPIIDLLTQFLEGVAKKEVAPVFVHPQDRKAAAAGGRGRTAATSEPTTRKHFDVVRAGALGGLGILDKYYAKTDDSIMYRVAMIMHPVYRQSYFDKQDWPQDWKDQAVSLARAQWNLNYKVELTTVAGTQVRVIRENQIRESVNIRDNWC</sequence>
<dbReference type="Proteomes" id="UP001219525">
    <property type="component" value="Unassembled WGS sequence"/>
</dbReference>
<dbReference type="AlphaFoldDB" id="A0AAD6YEB7"/>
<organism evidence="1 2">
    <name type="scientific">Mycena pura</name>
    <dbReference type="NCBI Taxonomy" id="153505"/>
    <lineage>
        <taxon>Eukaryota</taxon>
        <taxon>Fungi</taxon>
        <taxon>Dikarya</taxon>
        <taxon>Basidiomycota</taxon>
        <taxon>Agaricomycotina</taxon>
        <taxon>Agaricomycetes</taxon>
        <taxon>Agaricomycetidae</taxon>
        <taxon>Agaricales</taxon>
        <taxon>Marasmiineae</taxon>
        <taxon>Mycenaceae</taxon>
        <taxon>Mycena</taxon>
    </lineage>
</organism>
<dbReference type="EMBL" id="JARJCW010000033">
    <property type="protein sequence ID" value="KAJ7208614.1"/>
    <property type="molecule type" value="Genomic_DNA"/>
</dbReference>